<dbReference type="SUPFAM" id="SSF54211">
    <property type="entry name" value="Ribosomal protein S5 domain 2-like"/>
    <property type="match status" value="1"/>
</dbReference>
<sequence>MTNALPVCCTVHVRVPATSANLGSGFDAAGLALEYFDELTFTWNGDLDDSSAIVAIHGEGEDTLPRDGRHLVVKTFRTACKAFGLPKLGFALEAENRIPQARGMGSSAEAIVAGVAAAAAFAGLGDTDVAGTDCAAGFGTSFDVDRDAVFALAAGLEGHPDNVAPAVYGSMTVSWNRAGEDTVLVQDYSAETGEPDGTATEPLDPGFRTVNYAVADTLRATVFVPDFELSTEKARHALPSGVPFADATFNLARSAMLPAAVNPAVTTGDDPNLANALLFDALDDKLHQPYRLPLMEPTARLVARLRAAGFAASVSGAGPCALVLAHGDLDAAIDDAAAPALSNGHWKVLHLPVNRTGVQVSIR</sequence>
<evidence type="ECO:0000259" key="9">
    <source>
        <dbReference type="Pfam" id="PF08544"/>
    </source>
</evidence>
<feature type="domain" description="GHMP kinase N-terminal" evidence="8">
    <location>
        <begin position="71"/>
        <end position="169"/>
    </location>
</feature>
<keyword evidence="3 7" id="KW-0791">Threonine biosynthesis</keyword>
<reference evidence="10 11" key="1">
    <citation type="submission" date="2019-09" db="EMBL/GenBank/DDBJ databases">
        <title>Phylogenetic characterization of a novel taxon of the genus Bifidobacterium: Bifidobacterium choloepi sp. nov.</title>
        <authorList>
            <person name="Modesto M."/>
            <person name="Satti M."/>
        </authorList>
    </citation>
    <scope>NUCLEOTIDE SEQUENCE [LARGE SCALE GENOMIC DNA]</scope>
    <source>
        <strain evidence="10 11">BRDM6</strain>
    </source>
</reference>
<dbReference type="PANTHER" id="PTHR20861:SF1">
    <property type="entry name" value="HOMOSERINE KINASE"/>
    <property type="match status" value="1"/>
</dbReference>
<comment type="similarity">
    <text evidence="7">Belongs to the GHMP kinase family. Homoserine kinase subfamily.</text>
</comment>
<dbReference type="GO" id="GO:0009088">
    <property type="term" value="P:threonine biosynthetic process"/>
    <property type="evidence" value="ECO:0007669"/>
    <property type="project" value="UniProtKB-UniRule"/>
</dbReference>
<dbReference type="Pfam" id="PF00288">
    <property type="entry name" value="GHMP_kinases_N"/>
    <property type="match status" value="1"/>
</dbReference>
<keyword evidence="1 7" id="KW-0028">Amino-acid biosynthesis</keyword>
<dbReference type="EMBL" id="VYSG01000003">
    <property type="protein sequence ID" value="NEG70461.1"/>
    <property type="molecule type" value="Genomic_DNA"/>
</dbReference>
<dbReference type="Pfam" id="PF08544">
    <property type="entry name" value="GHMP_kinases_C"/>
    <property type="match status" value="1"/>
</dbReference>
<keyword evidence="11" id="KW-1185">Reference proteome</keyword>
<dbReference type="InterPro" id="IPR014721">
    <property type="entry name" value="Ribsml_uS5_D2-typ_fold_subgr"/>
</dbReference>
<evidence type="ECO:0000256" key="3">
    <source>
        <dbReference type="ARBA" id="ARBA00022697"/>
    </source>
</evidence>
<dbReference type="RefSeq" id="WP_163228043.1">
    <property type="nucleotide sequence ID" value="NZ_VYSG01000003.1"/>
</dbReference>
<dbReference type="HAMAP" id="MF_00384">
    <property type="entry name" value="Homoser_kinase"/>
    <property type="match status" value="1"/>
</dbReference>
<comment type="pathway">
    <text evidence="7">Amino-acid biosynthesis; L-threonine biosynthesis; L-threonine from L-aspartate: step 4/5.</text>
</comment>
<dbReference type="Gene3D" id="3.30.70.890">
    <property type="entry name" value="GHMP kinase, C-terminal domain"/>
    <property type="match status" value="1"/>
</dbReference>
<dbReference type="InterPro" id="IPR013750">
    <property type="entry name" value="GHMP_kinase_C_dom"/>
</dbReference>
<comment type="catalytic activity">
    <reaction evidence="7">
        <text>L-homoserine + ATP = O-phospho-L-homoserine + ADP + H(+)</text>
        <dbReference type="Rhea" id="RHEA:13985"/>
        <dbReference type="ChEBI" id="CHEBI:15378"/>
        <dbReference type="ChEBI" id="CHEBI:30616"/>
        <dbReference type="ChEBI" id="CHEBI:57476"/>
        <dbReference type="ChEBI" id="CHEBI:57590"/>
        <dbReference type="ChEBI" id="CHEBI:456216"/>
        <dbReference type="EC" id="2.7.1.39"/>
    </reaction>
</comment>
<evidence type="ECO:0000256" key="2">
    <source>
        <dbReference type="ARBA" id="ARBA00022679"/>
    </source>
</evidence>
<dbReference type="EC" id="2.7.1.39" evidence="7"/>
<proteinExistence type="inferred from homology"/>
<evidence type="ECO:0000256" key="6">
    <source>
        <dbReference type="ARBA" id="ARBA00022840"/>
    </source>
</evidence>
<keyword evidence="5 7" id="KW-0418">Kinase</keyword>
<protein>
    <recommendedName>
        <fullName evidence="7">Homoserine kinase</fullName>
        <shortName evidence="7">HK</shortName>
        <shortName evidence="7">HSK</shortName>
        <ecNumber evidence="7">2.7.1.39</ecNumber>
    </recommendedName>
</protein>
<dbReference type="InterPro" id="IPR006204">
    <property type="entry name" value="GHMP_kinase_N_dom"/>
</dbReference>
<dbReference type="UniPathway" id="UPA00050">
    <property type="reaction ID" value="UER00064"/>
</dbReference>
<comment type="caution">
    <text evidence="10">The sequence shown here is derived from an EMBL/GenBank/DDBJ whole genome shotgun (WGS) entry which is preliminary data.</text>
</comment>
<dbReference type="PANTHER" id="PTHR20861">
    <property type="entry name" value="HOMOSERINE/4-DIPHOSPHOCYTIDYL-2-C-METHYL-D-ERYTHRITOL KINASE"/>
    <property type="match status" value="1"/>
</dbReference>
<evidence type="ECO:0000256" key="4">
    <source>
        <dbReference type="ARBA" id="ARBA00022741"/>
    </source>
</evidence>
<dbReference type="InterPro" id="IPR036554">
    <property type="entry name" value="GHMP_kinase_C_sf"/>
</dbReference>
<evidence type="ECO:0000313" key="11">
    <source>
        <dbReference type="Proteomes" id="UP000469292"/>
    </source>
</evidence>
<evidence type="ECO:0000256" key="5">
    <source>
        <dbReference type="ARBA" id="ARBA00022777"/>
    </source>
</evidence>
<dbReference type="AlphaFoldDB" id="A0A6I5N9I5"/>
<dbReference type="GO" id="GO:0005737">
    <property type="term" value="C:cytoplasm"/>
    <property type="evidence" value="ECO:0007669"/>
    <property type="project" value="UniProtKB-SubCell"/>
</dbReference>
<dbReference type="PRINTS" id="PR00958">
    <property type="entry name" value="HOMSERKINASE"/>
</dbReference>
<keyword evidence="6 7" id="KW-0067">ATP-binding</keyword>
<keyword evidence="4 7" id="KW-0547">Nucleotide-binding</keyword>
<organism evidence="10 11">
    <name type="scientific">Bifidobacterium choloepi</name>
    <dbReference type="NCBI Taxonomy" id="2614131"/>
    <lineage>
        <taxon>Bacteria</taxon>
        <taxon>Bacillati</taxon>
        <taxon>Actinomycetota</taxon>
        <taxon>Actinomycetes</taxon>
        <taxon>Bifidobacteriales</taxon>
        <taxon>Bifidobacteriaceae</taxon>
        <taxon>Bifidobacterium</taxon>
    </lineage>
</organism>
<evidence type="ECO:0000256" key="7">
    <source>
        <dbReference type="HAMAP-Rule" id="MF_00384"/>
    </source>
</evidence>
<keyword evidence="2 7" id="KW-0808">Transferase</keyword>
<evidence type="ECO:0000256" key="1">
    <source>
        <dbReference type="ARBA" id="ARBA00022605"/>
    </source>
</evidence>
<evidence type="ECO:0000259" key="8">
    <source>
        <dbReference type="Pfam" id="PF00288"/>
    </source>
</evidence>
<dbReference type="GO" id="GO:0005524">
    <property type="term" value="F:ATP binding"/>
    <property type="evidence" value="ECO:0007669"/>
    <property type="project" value="UniProtKB-UniRule"/>
</dbReference>
<comment type="subcellular location">
    <subcellularLocation>
        <location evidence="7">Cytoplasm</location>
    </subcellularLocation>
</comment>
<dbReference type="InterPro" id="IPR000870">
    <property type="entry name" value="Homoserine_kinase"/>
</dbReference>
<dbReference type="SUPFAM" id="SSF55060">
    <property type="entry name" value="GHMP Kinase, C-terminal domain"/>
    <property type="match status" value="1"/>
</dbReference>
<evidence type="ECO:0000313" key="10">
    <source>
        <dbReference type="EMBL" id="NEG70461.1"/>
    </source>
</evidence>
<dbReference type="PIRSF" id="PIRSF000676">
    <property type="entry name" value="Homoser_kin"/>
    <property type="match status" value="1"/>
</dbReference>
<dbReference type="GO" id="GO:0004413">
    <property type="term" value="F:homoserine kinase activity"/>
    <property type="evidence" value="ECO:0007669"/>
    <property type="project" value="UniProtKB-UniRule"/>
</dbReference>
<accession>A0A6I5N9I5</accession>
<comment type="caution">
    <text evidence="7">Lacks conserved residue(s) required for the propagation of feature annotation.</text>
</comment>
<feature type="domain" description="GHMP kinase C-terminal" evidence="9">
    <location>
        <begin position="264"/>
        <end position="334"/>
    </location>
</feature>
<dbReference type="Gene3D" id="3.30.230.10">
    <property type="match status" value="1"/>
</dbReference>
<comment type="function">
    <text evidence="7">Catalyzes the ATP-dependent phosphorylation of L-homoserine to L-homoserine phosphate.</text>
</comment>
<dbReference type="Proteomes" id="UP000469292">
    <property type="component" value="Unassembled WGS sequence"/>
</dbReference>
<dbReference type="InterPro" id="IPR020568">
    <property type="entry name" value="Ribosomal_Su5_D2-typ_SF"/>
</dbReference>
<name>A0A6I5N9I5_9BIFI</name>
<keyword evidence="7" id="KW-0963">Cytoplasm</keyword>
<gene>
    <name evidence="7" type="primary">thrB</name>
    <name evidence="10" type="ORF">F6S87_07615</name>
</gene>